<comment type="caution">
    <text evidence="3">The sequence shown here is derived from an EMBL/GenBank/DDBJ whole genome shotgun (WGS) entry which is preliminary data.</text>
</comment>
<dbReference type="GO" id="GO:0004672">
    <property type="term" value="F:protein kinase activity"/>
    <property type="evidence" value="ECO:0007669"/>
    <property type="project" value="InterPro"/>
</dbReference>
<dbReference type="InterPro" id="IPR011009">
    <property type="entry name" value="Kinase-like_dom_sf"/>
</dbReference>
<name>A0A8X8Y8G2_SALSN</name>
<feature type="compositionally biased region" description="Low complexity" evidence="1">
    <location>
        <begin position="340"/>
        <end position="360"/>
    </location>
</feature>
<dbReference type="InterPro" id="IPR001245">
    <property type="entry name" value="Ser-Thr/Tyr_kinase_cat_dom"/>
</dbReference>
<feature type="domain" description="Serine-threonine/tyrosine-protein kinase catalytic" evidence="2">
    <location>
        <begin position="226"/>
        <end position="335"/>
    </location>
</feature>
<dbReference type="Gene3D" id="3.30.200.20">
    <property type="entry name" value="Phosphorylase Kinase, domain 1"/>
    <property type="match status" value="1"/>
</dbReference>
<organism evidence="3">
    <name type="scientific">Salvia splendens</name>
    <name type="common">Scarlet sage</name>
    <dbReference type="NCBI Taxonomy" id="180675"/>
    <lineage>
        <taxon>Eukaryota</taxon>
        <taxon>Viridiplantae</taxon>
        <taxon>Streptophyta</taxon>
        <taxon>Embryophyta</taxon>
        <taxon>Tracheophyta</taxon>
        <taxon>Spermatophyta</taxon>
        <taxon>Magnoliopsida</taxon>
        <taxon>eudicotyledons</taxon>
        <taxon>Gunneridae</taxon>
        <taxon>Pentapetalae</taxon>
        <taxon>asterids</taxon>
        <taxon>lamiids</taxon>
        <taxon>Lamiales</taxon>
        <taxon>Lamiaceae</taxon>
        <taxon>Nepetoideae</taxon>
        <taxon>Mentheae</taxon>
        <taxon>Salviinae</taxon>
        <taxon>Salvia</taxon>
        <taxon>Salvia subgen. Calosphace</taxon>
        <taxon>core Calosphace</taxon>
    </lineage>
</organism>
<keyword evidence="4" id="KW-1185">Reference proteome</keyword>
<dbReference type="Pfam" id="PF07714">
    <property type="entry name" value="PK_Tyr_Ser-Thr"/>
    <property type="match status" value="1"/>
</dbReference>
<dbReference type="InterPro" id="IPR046959">
    <property type="entry name" value="PRK1-6/SRF4-like"/>
</dbReference>
<protein>
    <recommendedName>
        <fullName evidence="2">Serine-threonine/tyrosine-protein kinase catalytic domain-containing protein</fullName>
    </recommendedName>
</protein>
<reference evidence="3" key="1">
    <citation type="submission" date="2018-01" db="EMBL/GenBank/DDBJ databases">
        <authorList>
            <person name="Mao J.F."/>
        </authorList>
    </citation>
    <scope>NUCLEOTIDE SEQUENCE</scope>
    <source>
        <strain evidence="3">Huo1</strain>
        <tissue evidence="3">Leaf</tissue>
    </source>
</reference>
<dbReference type="SUPFAM" id="SSF56112">
    <property type="entry name" value="Protein kinase-like (PK-like)"/>
    <property type="match status" value="1"/>
</dbReference>
<evidence type="ECO:0000259" key="2">
    <source>
        <dbReference type="Pfam" id="PF07714"/>
    </source>
</evidence>
<accession>A0A8X8Y8G2</accession>
<feature type="region of interest" description="Disordered" evidence="1">
    <location>
        <begin position="340"/>
        <end position="366"/>
    </location>
</feature>
<gene>
    <name evidence="3" type="ORF">SASPL_115495</name>
</gene>
<dbReference type="PANTHER" id="PTHR48007">
    <property type="entry name" value="LEUCINE-RICH REPEAT RECEPTOR-LIKE PROTEIN KINASE PXC1"/>
    <property type="match status" value="1"/>
</dbReference>
<dbReference type="EMBL" id="PNBA02000005">
    <property type="protein sequence ID" value="KAG6425071.1"/>
    <property type="molecule type" value="Genomic_DNA"/>
</dbReference>
<dbReference type="AlphaFoldDB" id="A0A8X8Y8G2"/>
<evidence type="ECO:0000313" key="4">
    <source>
        <dbReference type="Proteomes" id="UP000298416"/>
    </source>
</evidence>
<proteinExistence type="predicted"/>
<dbReference type="Proteomes" id="UP000298416">
    <property type="component" value="Unassembled WGS sequence"/>
</dbReference>
<evidence type="ECO:0000313" key="3">
    <source>
        <dbReference type="EMBL" id="KAG6425071.1"/>
    </source>
</evidence>
<dbReference type="Gene3D" id="1.10.510.10">
    <property type="entry name" value="Transferase(Phosphotransferase) domain 1"/>
    <property type="match status" value="1"/>
</dbReference>
<sequence>MDPNAQTAFMAMANALNDYEISDMGPTSSFEEEIASGSQTKGKGKHNVKANVMGGKNDSIRGSKMVARCFVDVSEDPIIGFGQSVRTFWVRIAKRRSPGGGDEKLVFVDDGGSRPEPGLDDLLRASAEGLGKGSYKALTESGEAVVVKRLVDLKPLSSEEFVREVRGIAAIRHPNLLPLLAYYHSKGEHRLFLYRFLPHGNLFNRLHEGGGAGVRLLADVPSHGADRMVCFKTPEYQLHKRISKKSDVWSYGCLVFELLTRRIPAHSAPPGTNGVELCGWVNRAVREEWTAEIFDPEIVVNRGANQLMLRLLQLGMKCCEKLPEKRPEMEEVVEEVEKVSAAVDSSSLTDDSSSLTDDSSYSVKTF</sequence>
<dbReference type="PANTHER" id="PTHR48007:SF43">
    <property type="entry name" value="POLLEN RECEPTOR-LIKE KINASE 4"/>
    <property type="match status" value="1"/>
</dbReference>
<evidence type="ECO:0000256" key="1">
    <source>
        <dbReference type="SAM" id="MobiDB-lite"/>
    </source>
</evidence>
<reference evidence="3" key="2">
    <citation type="submission" date="2020-08" db="EMBL/GenBank/DDBJ databases">
        <title>Plant Genome Project.</title>
        <authorList>
            <person name="Zhang R.-G."/>
        </authorList>
    </citation>
    <scope>NUCLEOTIDE SEQUENCE</scope>
    <source>
        <strain evidence="3">Huo1</strain>
        <tissue evidence="3">Leaf</tissue>
    </source>
</reference>